<feature type="transmembrane region" description="Helical" evidence="2">
    <location>
        <begin position="200"/>
        <end position="218"/>
    </location>
</feature>
<feature type="domain" description="CAAX prenyl protease 2/Lysostaphin resistance protein A-like" evidence="3">
    <location>
        <begin position="238"/>
        <end position="335"/>
    </location>
</feature>
<proteinExistence type="inferred from homology"/>
<keyword evidence="2" id="KW-1133">Transmembrane helix</keyword>
<dbReference type="AlphaFoldDB" id="A0A099Y8L2"/>
<keyword evidence="5" id="KW-0378">Hydrolase</keyword>
<dbReference type="GO" id="GO:0080120">
    <property type="term" value="P:CAAX-box protein maturation"/>
    <property type="evidence" value="ECO:0007669"/>
    <property type="project" value="UniProtKB-ARBA"/>
</dbReference>
<keyword evidence="5" id="KW-0482">Metalloprotease</keyword>
<reference evidence="4 7" key="1">
    <citation type="submission" date="2014-09" db="EMBL/GenBank/DDBJ databases">
        <title>Lactobacillus mucosae CRL573 Genome Sequencing.</title>
        <authorList>
            <person name="Bleckwedel J."/>
            <person name="Teran L.C."/>
            <person name="Bonacina J."/>
            <person name="Saavedra L."/>
            <person name="Mozzi F.B."/>
            <person name="Raya R.R."/>
        </authorList>
    </citation>
    <scope>NUCLEOTIDE SEQUENCE [LARGE SCALE GENOMIC DNA]</scope>
    <source>
        <strain evidence="4 7">CRL573</strain>
    </source>
</reference>
<evidence type="ECO:0000256" key="2">
    <source>
        <dbReference type="SAM" id="Phobius"/>
    </source>
</evidence>
<dbReference type="Proteomes" id="UP000593929">
    <property type="component" value="Chromosome"/>
</dbReference>
<feature type="transmembrane region" description="Helical" evidence="2">
    <location>
        <begin position="129"/>
        <end position="151"/>
    </location>
</feature>
<reference evidence="5" key="3">
    <citation type="submission" date="2023-01" db="EMBL/GenBank/DDBJ databases">
        <title>Genome analysis of 13 Lactobacillus isolated from gut of wild boar.</title>
        <authorList>
            <person name="Papp P."/>
            <person name="Libisch B."/>
            <person name="Nagy T."/>
            <person name="Olasz F."/>
        </authorList>
    </citation>
    <scope>NUCLEOTIDE SEQUENCE</scope>
    <source>
        <strain evidence="5">F108</strain>
    </source>
</reference>
<dbReference type="Proteomes" id="UP001218021">
    <property type="component" value="Unassembled WGS sequence"/>
</dbReference>
<feature type="transmembrane region" description="Helical" evidence="2">
    <location>
        <begin position="39"/>
        <end position="57"/>
    </location>
</feature>
<evidence type="ECO:0000313" key="7">
    <source>
        <dbReference type="Proteomes" id="UP000030001"/>
    </source>
</evidence>
<feature type="transmembrane region" description="Helical" evidence="2">
    <location>
        <begin position="163"/>
        <end position="185"/>
    </location>
</feature>
<evidence type="ECO:0000313" key="4">
    <source>
        <dbReference type="EMBL" id="KGL66599.1"/>
    </source>
</evidence>
<dbReference type="InterPro" id="IPR003675">
    <property type="entry name" value="Rce1/LyrA-like_dom"/>
</dbReference>
<evidence type="ECO:0000313" key="6">
    <source>
        <dbReference type="EMBL" id="QOL70039.1"/>
    </source>
</evidence>
<dbReference type="GO" id="GO:0008237">
    <property type="term" value="F:metallopeptidase activity"/>
    <property type="evidence" value="ECO:0007669"/>
    <property type="project" value="UniProtKB-KW"/>
</dbReference>
<evidence type="ECO:0000259" key="3">
    <source>
        <dbReference type="Pfam" id="PF02517"/>
    </source>
</evidence>
<feature type="transmembrane region" description="Helical" evidence="2">
    <location>
        <begin position="97"/>
        <end position="117"/>
    </location>
</feature>
<dbReference type="GO" id="GO:0004175">
    <property type="term" value="F:endopeptidase activity"/>
    <property type="evidence" value="ECO:0007669"/>
    <property type="project" value="UniProtKB-ARBA"/>
</dbReference>
<name>A0A099Y8L2_LIMMU</name>
<accession>A0A099Y8L2</accession>
<comment type="similarity">
    <text evidence="1">Belongs to the UPF0177 family.</text>
</comment>
<protein>
    <submittedName>
        <fullName evidence="5">CPBP family intramembrane metalloprotease</fullName>
    </submittedName>
</protein>
<dbReference type="EMBL" id="JROC01000035">
    <property type="protein sequence ID" value="KGL66599.1"/>
    <property type="molecule type" value="Genomic_DNA"/>
</dbReference>
<dbReference type="Proteomes" id="UP000030001">
    <property type="component" value="Unassembled WGS sequence"/>
</dbReference>
<evidence type="ECO:0000256" key="1">
    <source>
        <dbReference type="ARBA" id="ARBA00009067"/>
    </source>
</evidence>
<keyword evidence="2" id="KW-0812">Transmembrane</keyword>
<feature type="transmembrane region" description="Helical" evidence="2">
    <location>
        <begin position="324"/>
        <end position="343"/>
    </location>
</feature>
<dbReference type="GeneID" id="57114943"/>
<keyword evidence="6" id="KW-0645">Protease</keyword>
<evidence type="ECO:0000313" key="5">
    <source>
        <dbReference type="EMBL" id="MDC2827355.1"/>
    </source>
</evidence>
<feature type="transmembrane region" description="Helical" evidence="2">
    <location>
        <begin position="63"/>
        <end position="85"/>
    </location>
</feature>
<dbReference type="GO" id="GO:0006508">
    <property type="term" value="P:proteolysis"/>
    <property type="evidence" value="ECO:0007669"/>
    <property type="project" value="UniProtKB-KW"/>
</dbReference>
<dbReference type="RefSeq" id="WP_034540738.1">
    <property type="nucleotide sequence ID" value="NZ_CABMGR010000012.1"/>
</dbReference>
<keyword evidence="2" id="KW-0472">Membrane</keyword>
<feature type="transmembrane region" description="Helical" evidence="2">
    <location>
        <begin position="300"/>
        <end position="319"/>
    </location>
</feature>
<evidence type="ECO:0000313" key="8">
    <source>
        <dbReference type="Proteomes" id="UP000593929"/>
    </source>
</evidence>
<reference evidence="6 8" key="2">
    <citation type="submission" date="2020-10" db="EMBL/GenBank/DDBJ databases">
        <title>Genome sequencing of Lactobacillus mucosae KCTC 21011.</title>
        <authorList>
            <person name="Kim J."/>
        </authorList>
    </citation>
    <scope>NUCLEOTIDE SEQUENCE [LARGE SCALE GENOMIC DNA]</scope>
    <source>
        <strain evidence="6 8">LM011</strain>
    </source>
</reference>
<feature type="transmembrane region" description="Helical" evidence="2">
    <location>
        <begin position="12"/>
        <end position="32"/>
    </location>
</feature>
<gene>
    <name evidence="6" type="ORF">LM011_02480</name>
    <name evidence="4" type="ORF">LX03_08350</name>
    <name evidence="5" type="ORF">PO158_03500</name>
</gene>
<feature type="transmembrane region" description="Helical" evidence="2">
    <location>
        <begin position="272"/>
        <end position="288"/>
    </location>
</feature>
<dbReference type="Pfam" id="PF02517">
    <property type="entry name" value="Rce1-like"/>
    <property type="match status" value="1"/>
</dbReference>
<sequence>MSGRDYLHIWYQAQLVGALIFLIAVAWWNVLIMGRGIRLLVFILALVALEGLMITIVTHVPRWLQVVDVFLQTMLQPIMLIMLWGTVTREIIVRLHLPARGVIAVTLLYYLIMFAPFTSEIGGQLENVIARIVFLVYLFMTTVMMMQYFLPDKFIQPQLFKEFIGTGFWGALAFFVSVTVLMRAWHLSWPGLVPTFGTGWSWWVMSVLLAVYVIYVAFDIFQTGWLQFDFHVQWNRRLVLTALEAGIAEETLCRFGILGALLYACRNLTQRVPIAVGLSALCFGLLHLPNAAVQKWDVTLLQAIFAIGLGLYLAVVYLYTGQLWLTMLMHFFIDAAIFCLTHHETIVGSTSLADWIALTIEFLYFVAVTLWMMFGNRRLVMERHADRFTGDHQHFDFSFDFRM</sequence>
<organism evidence="4 7">
    <name type="scientific">Limosilactobacillus mucosae</name>
    <name type="common">Lactobacillus mucosae</name>
    <dbReference type="NCBI Taxonomy" id="97478"/>
    <lineage>
        <taxon>Bacteria</taxon>
        <taxon>Bacillati</taxon>
        <taxon>Bacillota</taxon>
        <taxon>Bacilli</taxon>
        <taxon>Lactobacillales</taxon>
        <taxon>Lactobacillaceae</taxon>
        <taxon>Limosilactobacillus</taxon>
    </lineage>
</organism>
<dbReference type="EMBL" id="CP062966">
    <property type="protein sequence ID" value="QOL70039.1"/>
    <property type="molecule type" value="Genomic_DNA"/>
</dbReference>
<feature type="transmembrane region" description="Helical" evidence="2">
    <location>
        <begin position="355"/>
        <end position="374"/>
    </location>
</feature>
<dbReference type="EMBL" id="JAQOND010000011">
    <property type="protein sequence ID" value="MDC2827355.1"/>
    <property type="molecule type" value="Genomic_DNA"/>
</dbReference>